<evidence type="ECO:0000313" key="1">
    <source>
        <dbReference type="EMBL" id="KER33245.1"/>
    </source>
</evidence>
<dbReference type="Proteomes" id="UP000054324">
    <property type="component" value="Unassembled WGS sequence"/>
</dbReference>
<proteinExistence type="predicted"/>
<evidence type="ECO:0000313" key="2">
    <source>
        <dbReference type="Proteomes" id="UP000054324"/>
    </source>
</evidence>
<reference evidence="1 2" key="1">
    <citation type="submission" date="2013-11" db="EMBL/GenBank/DDBJ databases">
        <title>Opisthorchis viverrini - life in the bile duct.</title>
        <authorList>
            <person name="Young N.D."/>
            <person name="Nagarajan N."/>
            <person name="Lin S.J."/>
            <person name="Korhonen P.K."/>
            <person name="Jex A.R."/>
            <person name="Hall R.S."/>
            <person name="Safavi-Hemami H."/>
            <person name="Kaewkong W."/>
            <person name="Bertrand D."/>
            <person name="Gao S."/>
            <person name="Seet Q."/>
            <person name="Wongkham S."/>
            <person name="Teh B.T."/>
            <person name="Wongkham C."/>
            <person name="Intapan P.M."/>
            <person name="Maleewong W."/>
            <person name="Yang X."/>
            <person name="Hu M."/>
            <person name="Wang Z."/>
            <person name="Hofmann A."/>
            <person name="Sternberg P.W."/>
            <person name="Tan P."/>
            <person name="Wang J."/>
            <person name="Gasser R.B."/>
        </authorList>
    </citation>
    <scope>NUCLEOTIDE SEQUENCE [LARGE SCALE GENOMIC DNA]</scope>
</reference>
<protein>
    <submittedName>
        <fullName evidence="1">Uncharacterized protein</fullName>
    </submittedName>
</protein>
<dbReference type="KEGG" id="ovi:T265_00929"/>
<accession>A0A075ABP3</accession>
<dbReference type="OrthoDB" id="10434761at2759"/>
<organism evidence="1 2">
    <name type="scientific">Opisthorchis viverrini</name>
    <name type="common">Southeast Asian liver fluke</name>
    <dbReference type="NCBI Taxonomy" id="6198"/>
    <lineage>
        <taxon>Eukaryota</taxon>
        <taxon>Metazoa</taxon>
        <taxon>Spiralia</taxon>
        <taxon>Lophotrochozoa</taxon>
        <taxon>Platyhelminthes</taxon>
        <taxon>Trematoda</taxon>
        <taxon>Digenea</taxon>
        <taxon>Opisthorchiida</taxon>
        <taxon>Opisthorchiata</taxon>
        <taxon>Opisthorchiidae</taxon>
        <taxon>Opisthorchis</taxon>
    </lineage>
</organism>
<dbReference type="AlphaFoldDB" id="A0A075ABP3"/>
<dbReference type="GeneID" id="20315117"/>
<sequence>MRLQKFCNRFHFSRDEKRIHESHFLVYIYKVVIVIAESITSVFKTDALMSQNHDLFESLVVKKRIKVDREGTWCLQTTATPRCLHLQTVIQVMGFETDNKDATDTDWQSGTVGI</sequence>
<dbReference type="RefSeq" id="XP_009163088.1">
    <property type="nucleotide sequence ID" value="XM_009164824.1"/>
</dbReference>
<dbReference type="CTD" id="20315117"/>
<dbReference type="EMBL" id="KL596627">
    <property type="protein sequence ID" value="KER33245.1"/>
    <property type="molecule type" value="Genomic_DNA"/>
</dbReference>
<gene>
    <name evidence="1" type="ORF">T265_00929</name>
</gene>
<name>A0A075ABP3_OPIVI</name>
<keyword evidence="2" id="KW-1185">Reference proteome</keyword>